<dbReference type="AlphaFoldDB" id="A0A9P7YNH7"/>
<proteinExistence type="predicted"/>
<gene>
    <name evidence="3" type="ORF">BJ875DRAFT_439525</name>
</gene>
<keyword evidence="2" id="KW-0732">Signal</keyword>
<reference evidence="3" key="1">
    <citation type="journal article" date="2021" name="IMA Fungus">
        <title>Genomic characterization of three marine fungi, including Emericellopsis atlantica sp. nov. with signatures of a generalist lifestyle and marine biomass degradation.</title>
        <authorList>
            <person name="Hagestad O.C."/>
            <person name="Hou L."/>
            <person name="Andersen J.H."/>
            <person name="Hansen E.H."/>
            <person name="Altermark B."/>
            <person name="Li C."/>
            <person name="Kuhnert E."/>
            <person name="Cox R.J."/>
            <person name="Crous P.W."/>
            <person name="Spatafora J.W."/>
            <person name="Lail K."/>
            <person name="Amirebrahimi M."/>
            <person name="Lipzen A."/>
            <person name="Pangilinan J."/>
            <person name="Andreopoulos W."/>
            <person name="Hayes R.D."/>
            <person name="Ng V."/>
            <person name="Grigoriev I.V."/>
            <person name="Jackson S.A."/>
            <person name="Sutton T.D.S."/>
            <person name="Dobson A.D.W."/>
            <person name="Rama T."/>
        </authorList>
    </citation>
    <scope>NUCLEOTIDE SEQUENCE</scope>
    <source>
        <strain evidence="3">TRa018bII</strain>
    </source>
</reference>
<evidence type="ECO:0000256" key="1">
    <source>
        <dbReference type="SAM" id="MobiDB-lite"/>
    </source>
</evidence>
<protein>
    <submittedName>
        <fullName evidence="3">Uncharacterized protein</fullName>
    </submittedName>
</protein>
<feature type="compositionally biased region" description="Basic and acidic residues" evidence="1">
    <location>
        <begin position="107"/>
        <end position="117"/>
    </location>
</feature>
<accession>A0A9P7YNH7</accession>
<dbReference type="EMBL" id="MU251410">
    <property type="protein sequence ID" value="KAG9236315.1"/>
    <property type="molecule type" value="Genomic_DNA"/>
</dbReference>
<dbReference type="Proteomes" id="UP000824998">
    <property type="component" value="Unassembled WGS sequence"/>
</dbReference>
<name>A0A9P7YNH7_9HELO</name>
<keyword evidence="4" id="KW-1185">Reference proteome</keyword>
<organism evidence="3 4">
    <name type="scientific">Amylocarpus encephaloides</name>
    <dbReference type="NCBI Taxonomy" id="45428"/>
    <lineage>
        <taxon>Eukaryota</taxon>
        <taxon>Fungi</taxon>
        <taxon>Dikarya</taxon>
        <taxon>Ascomycota</taxon>
        <taxon>Pezizomycotina</taxon>
        <taxon>Leotiomycetes</taxon>
        <taxon>Helotiales</taxon>
        <taxon>Helotiales incertae sedis</taxon>
        <taxon>Amylocarpus</taxon>
    </lineage>
</organism>
<evidence type="ECO:0000256" key="2">
    <source>
        <dbReference type="SAM" id="SignalP"/>
    </source>
</evidence>
<sequence>MSTRRLLLLLHLLLLLLHLLLLHHHLAILATDIRPGGARKASKQSPHLHPPESLRIKPSQEPPHDGTAREKARRGHHADPRGFLPMAAGTTLGRRTHPRQTNNQSPPRDDGPRRRQVQDSAWRASPMNASTSPAIKTDAAEDRRGWAPRPRLAALSRSVGIWVFAKAGDGMFGRRMARWIRNSCSDIDPVFLDG</sequence>
<feature type="signal peptide" evidence="2">
    <location>
        <begin position="1"/>
        <end position="22"/>
    </location>
</feature>
<evidence type="ECO:0000313" key="3">
    <source>
        <dbReference type="EMBL" id="KAG9236315.1"/>
    </source>
</evidence>
<evidence type="ECO:0000313" key="4">
    <source>
        <dbReference type="Proteomes" id="UP000824998"/>
    </source>
</evidence>
<feature type="region of interest" description="Disordered" evidence="1">
    <location>
        <begin position="37"/>
        <end position="143"/>
    </location>
</feature>
<feature type="chain" id="PRO_5040357391" evidence="2">
    <location>
        <begin position="23"/>
        <end position="194"/>
    </location>
</feature>
<comment type="caution">
    <text evidence="3">The sequence shown here is derived from an EMBL/GenBank/DDBJ whole genome shotgun (WGS) entry which is preliminary data.</text>
</comment>